<dbReference type="InterPro" id="IPR011500">
    <property type="entry name" value="GPCR_3_9-Cys_dom"/>
</dbReference>
<dbReference type="InterPro" id="IPR001828">
    <property type="entry name" value="ANF_lig-bd_rcpt"/>
</dbReference>
<protein>
    <submittedName>
        <fullName evidence="14">Metabotropic glutamate receptor 5-like</fullName>
    </submittedName>
</protein>
<dbReference type="PROSITE" id="PS50259">
    <property type="entry name" value="G_PROTEIN_RECEP_F3_4"/>
    <property type="match status" value="1"/>
</dbReference>
<dbReference type="Pfam" id="PF01094">
    <property type="entry name" value="ANF_receptor"/>
    <property type="match status" value="1"/>
</dbReference>
<evidence type="ECO:0000313" key="14">
    <source>
        <dbReference type="RefSeq" id="XP_017768785.1"/>
    </source>
</evidence>
<keyword evidence="4 11" id="KW-0812">Transmembrane</keyword>
<organism evidence="13 14">
    <name type="scientific">Nicrophorus vespilloides</name>
    <name type="common">Boreal carrion beetle</name>
    <dbReference type="NCBI Taxonomy" id="110193"/>
    <lineage>
        <taxon>Eukaryota</taxon>
        <taxon>Metazoa</taxon>
        <taxon>Ecdysozoa</taxon>
        <taxon>Arthropoda</taxon>
        <taxon>Hexapoda</taxon>
        <taxon>Insecta</taxon>
        <taxon>Pterygota</taxon>
        <taxon>Neoptera</taxon>
        <taxon>Endopterygota</taxon>
        <taxon>Coleoptera</taxon>
        <taxon>Polyphaga</taxon>
        <taxon>Staphyliniformia</taxon>
        <taxon>Silphidae</taxon>
        <taxon>Nicrophorinae</taxon>
        <taxon>Nicrophorus</taxon>
    </lineage>
</organism>
<feature type="non-terminal residue" evidence="14">
    <location>
        <position position="1"/>
    </location>
</feature>
<feature type="domain" description="G-protein coupled receptors family 3 profile" evidence="12">
    <location>
        <begin position="304"/>
        <end position="565"/>
    </location>
</feature>
<dbReference type="Pfam" id="PF00003">
    <property type="entry name" value="7tm_3"/>
    <property type="match status" value="1"/>
</dbReference>
<keyword evidence="10" id="KW-0807">Transducer</keyword>
<dbReference type="InterPro" id="IPR009030">
    <property type="entry name" value="Growth_fac_rcpt_cys_sf"/>
</dbReference>
<dbReference type="CDD" id="cd15285">
    <property type="entry name" value="7tmC_mGluR_group1"/>
    <property type="match status" value="1"/>
</dbReference>
<keyword evidence="6" id="KW-0297">G-protein coupled receptor</keyword>
<comment type="subcellular location">
    <subcellularLocation>
        <location evidence="1">Cell membrane</location>
        <topology evidence="1">Multi-pass membrane protein</topology>
    </subcellularLocation>
</comment>
<evidence type="ECO:0000256" key="2">
    <source>
        <dbReference type="ARBA" id="ARBA00007242"/>
    </source>
</evidence>
<keyword evidence="9" id="KW-0325">Glycoprotein</keyword>
<proteinExistence type="inferred from homology"/>
<name>A0ABM1M2I5_NICVS</name>
<evidence type="ECO:0000256" key="1">
    <source>
        <dbReference type="ARBA" id="ARBA00004651"/>
    </source>
</evidence>
<evidence type="ECO:0000256" key="7">
    <source>
        <dbReference type="ARBA" id="ARBA00023136"/>
    </source>
</evidence>
<evidence type="ECO:0000256" key="5">
    <source>
        <dbReference type="ARBA" id="ARBA00022989"/>
    </source>
</evidence>
<dbReference type="SUPFAM" id="SSF57184">
    <property type="entry name" value="Growth factor receptor domain"/>
    <property type="match status" value="1"/>
</dbReference>
<feature type="transmembrane region" description="Helical" evidence="11">
    <location>
        <begin position="374"/>
        <end position="390"/>
    </location>
</feature>
<dbReference type="Gene3D" id="2.10.50.30">
    <property type="entry name" value="GPCR, family 3, nine cysteines domain"/>
    <property type="match status" value="1"/>
</dbReference>
<dbReference type="GeneID" id="108556944"/>
<evidence type="ECO:0000256" key="8">
    <source>
        <dbReference type="ARBA" id="ARBA00023170"/>
    </source>
</evidence>
<accession>A0ABM1M2I5</accession>
<keyword evidence="7 11" id="KW-0472">Membrane</keyword>
<reference evidence="14" key="1">
    <citation type="submission" date="2025-08" db="UniProtKB">
        <authorList>
            <consortium name="RefSeq"/>
        </authorList>
    </citation>
    <scope>IDENTIFICATION</scope>
    <source>
        <tissue evidence="14">Whole Larva</tissue>
    </source>
</reference>
<evidence type="ECO:0000256" key="4">
    <source>
        <dbReference type="ARBA" id="ARBA00022692"/>
    </source>
</evidence>
<dbReference type="Pfam" id="PF07562">
    <property type="entry name" value="NCD3G"/>
    <property type="match status" value="1"/>
</dbReference>
<dbReference type="InterPro" id="IPR000162">
    <property type="entry name" value="GPCR_3_mtglu_rcpt"/>
</dbReference>
<dbReference type="InterPro" id="IPR017978">
    <property type="entry name" value="GPCR_3_C"/>
</dbReference>
<feature type="transmembrane region" description="Helical" evidence="11">
    <location>
        <begin position="411"/>
        <end position="437"/>
    </location>
</feature>
<evidence type="ECO:0000256" key="11">
    <source>
        <dbReference type="SAM" id="Phobius"/>
    </source>
</evidence>
<keyword evidence="5 11" id="KW-1133">Transmembrane helix</keyword>
<evidence type="ECO:0000256" key="10">
    <source>
        <dbReference type="ARBA" id="ARBA00023224"/>
    </source>
</evidence>
<evidence type="ECO:0000313" key="13">
    <source>
        <dbReference type="Proteomes" id="UP000695000"/>
    </source>
</evidence>
<evidence type="ECO:0000256" key="3">
    <source>
        <dbReference type="ARBA" id="ARBA00022475"/>
    </source>
</evidence>
<keyword evidence="13" id="KW-1185">Reference proteome</keyword>
<keyword evidence="8" id="KW-0675">Receptor</keyword>
<dbReference type="InterPro" id="IPR050726">
    <property type="entry name" value="mGluR"/>
</dbReference>
<dbReference type="InterPro" id="IPR038550">
    <property type="entry name" value="GPCR_3_9-Cys_sf"/>
</dbReference>
<dbReference type="PRINTS" id="PR00593">
    <property type="entry name" value="MTABOTROPICR"/>
</dbReference>
<dbReference type="InterPro" id="IPR028082">
    <property type="entry name" value="Peripla_BP_I"/>
</dbReference>
<sequence length="662" mass="75538">NCLLYNVYIIYFFIYFNVGCYSDGWADRGDVTKGLEAEAWGSLSVRIHSPYVREFDQYYFGLKPDTNVRNPWFREFWQSRFGCKLKEDDDSVDTIHEEQIPKCSGNERLSDGYRQDSKLSFVIKAIRSLAYAMHAMQQDICGSPSIGLCDKLLPFNGSLFKNYLMNVSFEYGGDLVEFDENGDPPGRYDIMNYQLTKNKGGYDYVKVGEWNNRSLVWKETIQLGPNIFRKSVCSQPCEKGHYKNVQQGGKDKRCCWVCVNCPSSHILNETTQACDKCPLGYIPNSTQTECLQLPIEFMKWSDTQAIVAMAFAGFGFFTTVFSFSVFLKYNNTPVVKSSTKELSYIILAGMTLSHAAIFPILARPQMISCALSRFLPGLSFAMIYAALLTKTNRIARILAGNKKCFPSRKRLFMSTASQVVITSFLITFQILISLWMLHYQNPDVAHLYQPDRTILVCDTTPEGVLIPLTFDFFLILLCTLYALKTRNVPENFNEAKFIGFAMYTTCVIWVAFVPIYFGSDSKVITMCMCVTLSAMVTWIFLFIPKLYIILFRPERNNRSFFTTSKSIRCHIGSRVASALTEKSSVNSWKDCGKEIVPHSPQKRTLSCQTGVELLQVLLSPRRLMETYSPKINAPRITERDCCQTDSCQLKKITIRLPDTTFQ</sequence>
<feature type="transmembrane region" description="Helical" evidence="11">
    <location>
        <begin position="523"/>
        <end position="548"/>
    </location>
</feature>
<feature type="transmembrane region" description="Helical" evidence="11">
    <location>
        <begin position="305"/>
        <end position="330"/>
    </location>
</feature>
<dbReference type="PRINTS" id="PR00248">
    <property type="entry name" value="GPCRMGR"/>
</dbReference>
<dbReference type="InterPro" id="IPR000337">
    <property type="entry name" value="GPCR_3"/>
</dbReference>
<evidence type="ECO:0000256" key="6">
    <source>
        <dbReference type="ARBA" id="ARBA00023040"/>
    </source>
</evidence>
<feature type="transmembrane region" description="Helical" evidence="11">
    <location>
        <begin position="342"/>
        <end position="362"/>
    </location>
</feature>
<feature type="transmembrane region" description="Helical" evidence="11">
    <location>
        <begin position="495"/>
        <end position="517"/>
    </location>
</feature>
<comment type="similarity">
    <text evidence="2">Belongs to the G-protein coupled receptor 3 family.</text>
</comment>
<evidence type="ECO:0000256" key="9">
    <source>
        <dbReference type="ARBA" id="ARBA00023180"/>
    </source>
</evidence>
<dbReference type="PANTHER" id="PTHR24060">
    <property type="entry name" value="METABOTROPIC GLUTAMATE RECEPTOR"/>
    <property type="match status" value="1"/>
</dbReference>
<feature type="transmembrane region" description="Helical" evidence="11">
    <location>
        <begin position="464"/>
        <end position="483"/>
    </location>
</feature>
<evidence type="ECO:0000259" key="12">
    <source>
        <dbReference type="PROSITE" id="PS50259"/>
    </source>
</evidence>
<dbReference type="Gene3D" id="3.40.50.2300">
    <property type="match status" value="2"/>
</dbReference>
<keyword evidence="3" id="KW-1003">Cell membrane</keyword>
<dbReference type="RefSeq" id="XP_017768785.1">
    <property type="nucleotide sequence ID" value="XM_017913296.1"/>
</dbReference>
<dbReference type="Proteomes" id="UP000695000">
    <property type="component" value="Unplaced"/>
</dbReference>
<dbReference type="SUPFAM" id="SSF53822">
    <property type="entry name" value="Periplasmic binding protein-like I"/>
    <property type="match status" value="1"/>
</dbReference>
<gene>
    <name evidence="14" type="primary">LOC108556944</name>
</gene>